<dbReference type="InterPro" id="IPR012472">
    <property type="entry name" value="MCP1_TM"/>
</dbReference>
<dbReference type="GeneID" id="92179748"/>
<keyword evidence="5" id="KW-1185">Reference proteome</keyword>
<dbReference type="RefSeq" id="XP_066804292.1">
    <property type="nucleotide sequence ID" value="XM_066945603.1"/>
</dbReference>
<dbReference type="GO" id="GO:0016020">
    <property type="term" value="C:membrane"/>
    <property type="evidence" value="ECO:0007669"/>
    <property type="project" value="InterPro"/>
</dbReference>
<evidence type="ECO:0000313" key="5">
    <source>
        <dbReference type="Proteomes" id="UP001388673"/>
    </source>
</evidence>
<dbReference type="PANTHER" id="PTHR38409">
    <property type="entry name" value="MDM10-COMPLEMENTING PROTEIN 1"/>
    <property type="match status" value="1"/>
</dbReference>
<feature type="compositionally biased region" description="Polar residues" evidence="1">
    <location>
        <begin position="1"/>
        <end position="20"/>
    </location>
</feature>
<dbReference type="AlphaFoldDB" id="A0AAW0Z1L7"/>
<evidence type="ECO:0000259" key="3">
    <source>
        <dbReference type="Pfam" id="PF07950"/>
    </source>
</evidence>
<comment type="caution">
    <text evidence="4">The sequence shown here is derived from an EMBL/GenBank/DDBJ whole genome shotgun (WGS) entry which is preliminary data.</text>
</comment>
<dbReference type="KEGG" id="kne:92179748"/>
<organism evidence="4 5">
    <name type="scientific">Kwoniella newhampshirensis</name>
    <dbReference type="NCBI Taxonomy" id="1651941"/>
    <lineage>
        <taxon>Eukaryota</taxon>
        <taxon>Fungi</taxon>
        <taxon>Dikarya</taxon>
        <taxon>Basidiomycota</taxon>
        <taxon>Agaricomycotina</taxon>
        <taxon>Tremellomycetes</taxon>
        <taxon>Tremellales</taxon>
        <taxon>Cryptococcaceae</taxon>
        <taxon>Kwoniella</taxon>
    </lineage>
</organism>
<reference evidence="4 5" key="1">
    <citation type="journal article" date="2024" name="bioRxiv">
        <title>Comparative genomics of Cryptococcus and Kwoniella reveals pathogenesis evolution and contrasting karyotype dynamics via intercentromeric recombination or chromosome fusion.</title>
        <authorList>
            <person name="Coelho M.A."/>
            <person name="David-Palma M."/>
            <person name="Shea T."/>
            <person name="Bowers K."/>
            <person name="McGinley-Smith S."/>
            <person name="Mohammad A.W."/>
            <person name="Gnirke A."/>
            <person name="Yurkov A.M."/>
            <person name="Nowrousian M."/>
            <person name="Sun S."/>
            <person name="Cuomo C.A."/>
            <person name="Heitman J."/>
        </authorList>
    </citation>
    <scope>NUCLEOTIDE SEQUENCE [LARGE SCALE GENOMIC DNA]</scope>
    <source>
        <strain evidence="4 5">CBS 13917</strain>
    </source>
</reference>
<dbReference type="InterPro" id="IPR039960">
    <property type="entry name" value="MCP1"/>
</dbReference>
<accession>A0AAW0Z1L7</accession>
<dbReference type="InterPro" id="IPR034804">
    <property type="entry name" value="SQR/QFR_C/D"/>
</dbReference>
<protein>
    <recommendedName>
        <fullName evidence="3">Mitochondrial adapter protein MCP1 transmembrane domain-containing protein</fullName>
    </recommendedName>
</protein>
<feature type="transmembrane region" description="Helical" evidence="2">
    <location>
        <begin position="44"/>
        <end position="66"/>
    </location>
</feature>
<feature type="domain" description="Mitochondrial adapter protein MCP1 transmembrane" evidence="3">
    <location>
        <begin position="137"/>
        <end position="260"/>
    </location>
</feature>
<gene>
    <name evidence="4" type="ORF">IAR55_002490</name>
</gene>
<evidence type="ECO:0000313" key="4">
    <source>
        <dbReference type="EMBL" id="KAK8861667.1"/>
    </source>
</evidence>
<keyword evidence="2" id="KW-1133">Transmembrane helix</keyword>
<feature type="transmembrane region" description="Helical" evidence="2">
    <location>
        <begin position="86"/>
        <end position="108"/>
    </location>
</feature>
<feature type="transmembrane region" description="Helical" evidence="2">
    <location>
        <begin position="255"/>
        <end position="276"/>
    </location>
</feature>
<sequence length="304" mass="33661">MSTPTPGDHSATPQEASTPVSDRRYVPTRSQVLRVLTLTQNTSAMVFSIFLVPHLASPIAAVFGGLQVADKTMMIARDLYLPLEPFLVYAPLTIHILASLSRRLLILASCPTFTLSPLKLRLPRQIHQILGYPLIVLVSTHILTHRLIPSSSTAPISSMSPSEFGWEFVGYNLRKSWMAWGVYLTLIGSAVWHSLVGGMKIVTWLRGDRKTRVTENSQGPSRLEKGAQGEEKKKKEIEIGQVGEKQVVVSKRRKLGLRGLIVALLGVISIGLARVASDTGPISSITIKRYEAVYAHTPWAHWWR</sequence>
<name>A0AAW0Z1L7_9TREE</name>
<dbReference type="SUPFAM" id="SSF81343">
    <property type="entry name" value="Fumarate reductase respiratory complex transmembrane subunits"/>
    <property type="match status" value="1"/>
</dbReference>
<dbReference type="PANTHER" id="PTHR38409:SF1">
    <property type="entry name" value="MITOCHONDRIAL ADAPTER PROTEIN MCP1"/>
    <property type="match status" value="1"/>
</dbReference>
<dbReference type="Pfam" id="PF07950">
    <property type="entry name" value="MCP1_TM"/>
    <property type="match status" value="1"/>
</dbReference>
<feature type="region of interest" description="Disordered" evidence="1">
    <location>
        <begin position="1"/>
        <end position="23"/>
    </location>
</feature>
<keyword evidence="2" id="KW-0472">Membrane</keyword>
<keyword evidence="2" id="KW-0812">Transmembrane</keyword>
<feature type="transmembrane region" description="Helical" evidence="2">
    <location>
        <begin position="177"/>
        <end position="202"/>
    </location>
</feature>
<dbReference type="EMBL" id="JBCAWK010000004">
    <property type="protein sequence ID" value="KAK8861667.1"/>
    <property type="molecule type" value="Genomic_DNA"/>
</dbReference>
<dbReference type="GO" id="GO:0055088">
    <property type="term" value="P:lipid homeostasis"/>
    <property type="evidence" value="ECO:0007669"/>
    <property type="project" value="InterPro"/>
</dbReference>
<proteinExistence type="predicted"/>
<evidence type="ECO:0000256" key="1">
    <source>
        <dbReference type="SAM" id="MobiDB-lite"/>
    </source>
</evidence>
<evidence type="ECO:0000256" key="2">
    <source>
        <dbReference type="SAM" id="Phobius"/>
    </source>
</evidence>
<dbReference type="Proteomes" id="UP001388673">
    <property type="component" value="Unassembled WGS sequence"/>
</dbReference>